<dbReference type="RefSeq" id="WP_174703419.1">
    <property type="nucleotide sequence ID" value="NZ_JABURA010000003.1"/>
</dbReference>
<dbReference type="SUPFAM" id="SSF52402">
    <property type="entry name" value="Adenine nucleotide alpha hydrolases-like"/>
    <property type="match status" value="1"/>
</dbReference>
<comment type="caution">
    <text evidence="3">The sequence shown here is derived from an EMBL/GenBank/DDBJ whole genome shotgun (WGS) entry which is preliminary data.</text>
</comment>
<dbReference type="PANTHER" id="PTHR46268:SF6">
    <property type="entry name" value="UNIVERSAL STRESS PROTEIN UP12"/>
    <property type="match status" value="1"/>
</dbReference>
<dbReference type="Proteomes" id="UP000728647">
    <property type="component" value="Unassembled WGS sequence"/>
</dbReference>
<reference evidence="3" key="1">
    <citation type="submission" date="2020-06" db="EMBL/GenBank/DDBJ databases">
        <title>Haloterrigena sp. nov., an extremely halophilic archaeon isolated from a saline sediment.</title>
        <authorList>
            <person name="Liu B.-B."/>
        </authorList>
    </citation>
    <scope>NUCLEOTIDE SEQUENCE</scope>
    <source>
        <strain evidence="3">SYSU A121-1</strain>
    </source>
</reference>
<evidence type="ECO:0000259" key="2">
    <source>
        <dbReference type="Pfam" id="PF00582"/>
    </source>
</evidence>
<dbReference type="InterPro" id="IPR014729">
    <property type="entry name" value="Rossmann-like_a/b/a_fold"/>
</dbReference>
<dbReference type="AlphaFoldDB" id="A0A8J8GSN5"/>
<dbReference type="InterPro" id="IPR006016">
    <property type="entry name" value="UspA"/>
</dbReference>
<feature type="domain" description="UspA" evidence="2">
    <location>
        <begin position="4"/>
        <end position="167"/>
    </location>
</feature>
<gene>
    <name evidence="3" type="ORF">HT576_22625</name>
</gene>
<dbReference type="OrthoDB" id="271068at2157"/>
<evidence type="ECO:0000256" key="1">
    <source>
        <dbReference type="ARBA" id="ARBA00008791"/>
    </source>
</evidence>
<dbReference type="PANTHER" id="PTHR46268">
    <property type="entry name" value="STRESS RESPONSE PROTEIN NHAX"/>
    <property type="match status" value="1"/>
</dbReference>
<evidence type="ECO:0000313" key="4">
    <source>
        <dbReference type="Proteomes" id="UP000728647"/>
    </source>
</evidence>
<comment type="similarity">
    <text evidence="1">Belongs to the universal stress protein A family.</text>
</comment>
<dbReference type="CDD" id="cd00293">
    <property type="entry name" value="USP-like"/>
    <property type="match status" value="1"/>
</dbReference>
<dbReference type="Gene3D" id="3.40.50.620">
    <property type="entry name" value="HUPs"/>
    <property type="match status" value="1"/>
</dbReference>
<dbReference type="Pfam" id="PF00582">
    <property type="entry name" value="Usp"/>
    <property type="match status" value="1"/>
</dbReference>
<protein>
    <submittedName>
        <fullName evidence="3">Universal stress protein</fullName>
    </submittedName>
</protein>
<evidence type="ECO:0000313" key="3">
    <source>
        <dbReference type="EMBL" id="NUB93772.1"/>
    </source>
</evidence>
<dbReference type="EMBL" id="JABURA010000003">
    <property type="protein sequence ID" value="NUB93772.1"/>
    <property type="molecule type" value="Genomic_DNA"/>
</dbReference>
<name>A0A8J8GSN5_9EURY</name>
<sequence>MTLETILLAIGNRDDDRIDELIDTVCEIAEPLGATVIVAHVIPDDIDEISNTAVPIAGNPGSYILSQDEYADLLEEYPLDEHDVDDVVARHVAVQAIANGLADRNVEYEIRGVIGDPSNALVALADDLDVDRVVISGRHRSPTSKVVFGSVAQTILLESPCPVTFVRDE</sequence>
<organism evidence="3 4">
    <name type="scientific">Haloterrigena gelatinilytica</name>
    <dbReference type="NCBI Taxonomy" id="2741724"/>
    <lineage>
        <taxon>Archaea</taxon>
        <taxon>Methanobacteriati</taxon>
        <taxon>Methanobacteriota</taxon>
        <taxon>Stenosarchaea group</taxon>
        <taxon>Halobacteria</taxon>
        <taxon>Halobacteriales</taxon>
        <taxon>Natrialbaceae</taxon>
        <taxon>Haloterrigena</taxon>
    </lineage>
</organism>
<proteinExistence type="inferred from homology"/>
<accession>A0A8J8GSN5</accession>